<evidence type="ECO:0000256" key="6">
    <source>
        <dbReference type="ARBA" id="ARBA00022989"/>
    </source>
</evidence>
<feature type="domain" description="Tripartite ATP-independent periplasmic transporters DctQ component" evidence="10">
    <location>
        <begin position="27"/>
        <end position="159"/>
    </location>
</feature>
<dbReference type="Proteomes" id="UP001500984">
    <property type="component" value="Unassembled WGS sequence"/>
</dbReference>
<dbReference type="EMBL" id="BAAAPZ010000017">
    <property type="protein sequence ID" value="GAA2104682.1"/>
    <property type="molecule type" value="Genomic_DNA"/>
</dbReference>
<evidence type="ECO:0000256" key="8">
    <source>
        <dbReference type="ARBA" id="ARBA00038436"/>
    </source>
</evidence>
<dbReference type="InterPro" id="IPR007387">
    <property type="entry name" value="TRAP_DctQ"/>
</dbReference>
<dbReference type="Pfam" id="PF04290">
    <property type="entry name" value="DctQ"/>
    <property type="match status" value="1"/>
</dbReference>
<evidence type="ECO:0000256" key="4">
    <source>
        <dbReference type="ARBA" id="ARBA00022519"/>
    </source>
</evidence>
<evidence type="ECO:0000313" key="11">
    <source>
        <dbReference type="EMBL" id="GAA2104682.1"/>
    </source>
</evidence>
<dbReference type="RefSeq" id="WP_291795778.1">
    <property type="nucleotide sequence ID" value="NZ_BAAAPZ010000017.1"/>
</dbReference>
<reference evidence="11 12" key="1">
    <citation type="journal article" date="2019" name="Int. J. Syst. Evol. Microbiol.">
        <title>The Global Catalogue of Microorganisms (GCM) 10K type strain sequencing project: providing services to taxonomists for standard genome sequencing and annotation.</title>
        <authorList>
            <consortium name="The Broad Institute Genomics Platform"/>
            <consortium name="The Broad Institute Genome Sequencing Center for Infectious Disease"/>
            <person name="Wu L."/>
            <person name="Ma J."/>
        </authorList>
    </citation>
    <scope>NUCLEOTIDE SEQUENCE [LARGE SCALE GENOMIC DNA]</scope>
    <source>
        <strain evidence="11 12">JCM 15900</strain>
    </source>
</reference>
<comment type="caution">
    <text evidence="11">The sequence shown here is derived from an EMBL/GenBank/DDBJ whole genome shotgun (WGS) entry which is preliminary data.</text>
</comment>
<evidence type="ECO:0000256" key="3">
    <source>
        <dbReference type="ARBA" id="ARBA00022475"/>
    </source>
</evidence>
<dbReference type="PANTHER" id="PTHR35011">
    <property type="entry name" value="2,3-DIKETO-L-GULONATE TRAP TRANSPORTER SMALL PERMEASE PROTEIN YIAM"/>
    <property type="match status" value="1"/>
</dbReference>
<keyword evidence="5 9" id="KW-0812">Transmembrane</keyword>
<keyword evidence="3" id="KW-1003">Cell membrane</keyword>
<evidence type="ECO:0000259" key="10">
    <source>
        <dbReference type="Pfam" id="PF04290"/>
    </source>
</evidence>
<keyword evidence="2" id="KW-0813">Transport</keyword>
<evidence type="ECO:0000256" key="1">
    <source>
        <dbReference type="ARBA" id="ARBA00004429"/>
    </source>
</evidence>
<organism evidence="11 12">
    <name type="scientific">Brevibacterium salitolerans</name>
    <dbReference type="NCBI Taxonomy" id="1403566"/>
    <lineage>
        <taxon>Bacteria</taxon>
        <taxon>Bacillati</taxon>
        <taxon>Actinomycetota</taxon>
        <taxon>Actinomycetes</taxon>
        <taxon>Micrococcales</taxon>
        <taxon>Brevibacteriaceae</taxon>
        <taxon>Brevibacterium</taxon>
    </lineage>
</organism>
<keyword evidence="6 9" id="KW-1133">Transmembrane helix</keyword>
<evidence type="ECO:0000256" key="2">
    <source>
        <dbReference type="ARBA" id="ARBA00022448"/>
    </source>
</evidence>
<dbReference type="InterPro" id="IPR055348">
    <property type="entry name" value="DctQ"/>
</dbReference>
<feature type="transmembrane region" description="Helical" evidence="9">
    <location>
        <begin position="52"/>
        <end position="69"/>
    </location>
</feature>
<keyword evidence="12" id="KW-1185">Reference proteome</keyword>
<sequence>MKTALAAGARGLLAVQRWIMFLSCALIIVGLFSEVVLRYAFGTSILGMNELIVIPALWMYFIGASYASHQGSHISANVLQVYLRGERARAVLRLVIAVISLGLALVFTWWGVLYLVSSAERGGTTSVFGLPLLLSQSAVTCGFVLMTLYALTEVLRAAREVRDAGEDRALAREEGED</sequence>
<feature type="transmembrane region" description="Helical" evidence="9">
    <location>
        <begin position="90"/>
        <end position="112"/>
    </location>
</feature>
<keyword evidence="7 9" id="KW-0472">Membrane</keyword>
<evidence type="ECO:0000313" key="12">
    <source>
        <dbReference type="Proteomes" id="UP001500984"/>
    </source>
</evidence>
<evidence type="ECO:0000256" key="5">
    <source>
        <dbReference type="ARBA" id="ARBA00022692"/>
    </source>
</evidence>
<comment type="similarity">
    <text evidence="8">Belongs to the TRAP transporter small permease family.</text>
</comment>
<proteinExistence type="inferred from homology"/>
<evidence type="ECO:0000256" key="9">
    <source>
        <dbReference type="SAM" id="Phobius"/>
    </source>
</evidence>
<feature type="transmembrane region" description="Helical" evidence="9">
    <location>
        <begin position="132"/>
        <end position="152"/>
    </location>
</feature>
<comment type="subcellular location">
    <subcellularLocation>
        <location evidence="1">Cell inner membrane</location>
        <topology evidence="1">Multi-pass membrane protein</topology>
    </subcellularLocation>
</comment>
<feature type="transmembrane region" description="Helical" evidence="9">
    <location>
        <begin position="12"/>
        <end position="32"/>
    </location>
</feature>
<protein>
    <recommendedName>
        <fullName evidence="10">Tripartite ATP-independent periplasmic transporters DctQ component domain-containing protein</fullName>
    </recommendedName>
</protein>
<accession>A0ABN2X4T8</accession>
<evidence type="ECO:0000256" key="7">
    <source>
        <dbReference type="ARBA" id="ARBA00023136"/>
    </source>
</evidence>
<keyword evidence="4" id="KW-0997">Cell inner membrane</keyword>
<gene>
    <name evidence="11" type="ORF">GCM10009823_29520</name>
</gene>
<name>A0ABN2X4T8_9MICO</name>